<dbReference type="EMBL" id="RHFK02000008">
    <property type="protein sequence ID" value="TWW72296.1"/>
    <property type="molecule type" value="Genomic_DNA"/>
</dbReference>
<dbReference type="AlphaFoldDB" id="A0A5C6NZM7"/>
<evidence type="ECO:0000313" key="1">
    <source>
        <dbReference type="EMBL" id="TWW72296.1"/>
    </source>
</evidence>
<protein>
    <submittedName>
        <fullName evidence="1">Uncharacterized protein</fullName>
    </submittedName>
</protein>
<gene>
    <name evidence="1" type="ORF">D4764_16G0007930</name>
</gene>
<organism evidence="1 2">
    <name type="scientific">Takifugu flavidus</name>
    <name type="common">sansaifugu</name>
    <dbReference type="NCBI Taxonomy" id="433684"/>
    <lineage>
        <taxon>Eukaryota</taxon>
        <taxon>Metazoa</taxon>
        <taxon>Chordata</taxon>
        <taxon>Craniata</taxon>
        <taxon>Vertebrata</taxon>
        <taxon>Euteleostomi</taxon>
        <taxon>Actinopterygii</taxon>
        <taxon>Neopterygii</taxon>
        <taxon>Teleostei</taxon>
        <taxon>Neoteleostei</taxon>
        <taxon>Acanthomorphata</taxon>
        <taxon>Eupercaria</taxon>
        <taxon>Tetraodontiformes</taxon>
        <taxon>Tetradontoidea</taxon>
        <taxon>Tetraodontidae</taxon>
        <taxon>Takifugu</taxon>
    </lineage>
</organism>
<sequence>MAVAVTIAAPAVSDEDPPPCLYLPTLVELLMRDHPPSRALCSFLAMFWFWSDWEAEEKELLLGTVLLGLLRFLKDKMACLVLDLLSCFSCHRGAKGDKQPVTMSFSILGGLWDGADNLLVLLELRWRRHGERALYRTVLVLSGVAVGDLPISCLC</sequence>
<accession>A0A5C6NZM7</accession>
<name>A0A5C6NZM7_9TELE</name>
<reference evidence="1 2" key="1">
    <citation type="submission" date="2019-04" db="EMBL/GenBank/DDBJ databases">
        <title>Chromosome genome assembly for Takifugu flavidus.</title>
        <authorList>
            <person name="Xiao S."/>
        </authorList>
    </citation>
    <scope>NUCLEOTIDE SEQUENCE [LARGE SCALE GENOMIC DNA]</scope>
    <source>
        <strain evidence="1">HTHZ2018</strain>
        <tissue evidence="1">Muscle</tissue>
    </source>
</reference>
<comment type="caution">
    <text evidence="1">The sequence shown here is derived from an EMBL/GenBank/DDBJ whole genome shotgun (WGS) entry which is preliminary data.</text>
</comment>
<keyword evidence="2" id="KW-1185">Reference proteome</keyword>
<dbReference type="Proteomes" id="UP000324091">
    <property type="component" value="Chromosome 16"/>
</dbReference>
<evidence type="ECO:0000313" key="2">
    <source>
        <dbReference type="Proteomes" id="UP000324091"/>
    </source>
</evidence>
<proteinExistence type="predicted"/>